<dbReference type="SUPFAM" id="SSF52402">
    <property type="entry name" value="Adenine nucleotide alpha hydrolases-like"/>
    <property type="match status" value="1"/>
</dbReference>
<comment type="function">
    <text evidence="9">Amidase that catalyzes the last step of diphthamide biosynthesis using ammonium and ATP.</text>
</comment>
<organism evidence="11 12">
    <name type="scientific">Litomosoides sigmodontis</name>
    <name type="common">Filarial nematode worm</name>
    <dbReference type="NCBI Taxonomy" id="42156"/>
    <lineage>
        <taxon>Eukaryota</taxon>
        <taxon>Metazoa</taxon>
        <taxon>Ecdysozoa</taxon>
        <taxon>Nematoda</taxon>
        <taxon>Chromadorea</taxon>
        <taxon>Rhabditida</taxon>
        <taxon>Spirurina</taxon>
        <taxon>Spiruromorpha</taxon>
        <taxon>Filarioidea</taxon>
        <taxon>Onchocercidae</taxon>
        <taxon>Litomosoides</taxon>
    </lineage>
</organism>
<evidence type="ECO:0000259" key="10">
    <source>
        <dbReference type="Pfam" id="PF01902"/>
    </source>
</evidence>
<keyword evidence="5 9" id="KW-0436">Ligase</keyword>
<dbReference type="Pfam" id="PF01902">
    <property type="entry name" value="Diphthami_syn_2"/>
    <property type="match status" value="1"/>
</dbReference>
<name>A0A3P6TP63_LITSI</name>
<dbReference type="FunFam" id="3.40.50.620:FF:000145">
    <property type="entry name" value="ATP-binding domain containing protein"/>
    <property type="match status" value="1"/>
</dbReference>
<gene>
    <name evidence="11" type="ORF">NLS_LOCUS335</name>
</gene>
<dbReference type="CDD" id="cd01994">
    <property type="entry name" value="AANH_PF0828-like"/>
    <property type="match status" value="1"/>
</dbReference>
<evidence type="ECO:0000256" key="8">
    <source>
        <dbReference type="ARBA" id="ARBA00048108"/>
    </source>
</evidence>
<evidence type="ECO:0000256" key="7">
    <source>
        <dbReference type="ARBA" id="ARBA00022840"/>
    </source>
</evidence>
<evidence type="ECO:0000256" key="5">
    <source>
        <dbReference type="ARBA" id="ARBA00022598"/>
    </source>
</evidence>
<evidence type="ECO:0000256" key="1">
    <source>
        <dbReference type="ARBA" id="ARBA00005156"/>
    </source>
</evidence>
<dbReference type="InterPro" id="IPR030662">
    <property type="entry name" value="DPH6/MJ0570"/>
</dbReference>
<reference evidence="11 12" key="1">
    <citation type="submission" date="2018-08" db="EMBL/GenBank/DDBJ databases">
        <authorList>
            <person name="Laetsch R D."/>
            <person name="Stevens L."/>
            <person name="Kumar S."/>
            <person name="Blaxter L. M."/>
        </authorList>
    </citation>
    <scope>NUCLEOTIDE SEQUENCE [LARGE SCALE GENOMIC DNA]</scope>
</reference>
<dbReference type="PIRSF" id="PIRSF039123">
    <property type="entry name" value="Diphthamide_synthase"/>
    <property type="match status" value="1"/>
</dbReference>
<evidence type="ECO:0000313" key="11">
    <source>
        <dbReference type="EMBL" id="VDK68134.1"/>
    </source>
</evidence>
<dbReference type="STRING" id="42156.A0A3P6TP63"/>
<dbReference type="AlphaFoldDB" id="A0A3P6TP63"/>
<dbReference type="Gene3D" id="3.90.1490.10">
    <property type="entry name" value="putative n-type atp pyrophosphatase, domain 2"/>
    <property type="match status" value="1"/>
</dbReference>
<dbReference type="GO" id="GO:0017178">
    <property type="term" value="F:diphthine-ammonia ligase activity"/>
    <property type="evidence" value="ECO:0007669"/>
    <property type="project" value="UniProtKB-UniRule"/>
</dbReference>
<dbReference type="InterPro" id="IPR014729">
    <property type="entry name" value="Rossmann-like_a/b/a_fold"/>
</dbReference>
<dbReference type="Proteomes" id="UP000277928">
    <property type="component" value="Unassembled WGS sequence"/>
</dbReference>
<comment type="pathway">
    <text evidence="1 9">Protein modification; peptidyl-diphthamide biosynthesis.</text>
</comment>
<dbReference type="OrthoDB" id="686384at2759"/>
<protein>
    <recommendedName>
        <fullName evidence="4 9">Diphthine--ammonia ligase</fullName>
        <ecNumber evidence="3 9">6.3.1.14</ecNumber>
    </recommendedName>
</protein>
<dbReference type="GO" id="GO:0005524">
    <property type="term" value="F:ATP binding"/>
    <property type="evidence" value="ECO:0007669"/>
    <property type="project" value="UniProtKB-UniRule"/>
</dbReference>
<dbReference type="PANTHER" id="PTHR12196:SF2">
    <property type="entry name" value="DIPHTHINE--AMMONIA LIGASE"/>
    <property type="match status" value="1"/>
</dbReference>
<keyword evidence="7 9" id="KW-0067">ATP-binding</keyword>
<accession>A0A3P6TP63</accession>
<evidence type="ECO:0000256" key="4">
    <source>
        <dbReference type="ARBA" id="ARBA00018426"/>
    </source>
</evidence>
<evidence type="ECO:0000256" key="9">
    <source>
        <dbReference type="PIRNR" id="PIRNR039123"/>
    </source>
</evidence>
<sequence>MKVVGLTSGGKDSCYSLMECMKDGHDVVCLANLHPPSGGEEEMDSYMYQCVAHTGLQVIRVNELYDEACGLPLYRREIQGRPIKTDAFYEEASNDEVEDLYDLLAFVKQKHPDIEAVSSGAILSSYQRNRIQNVCQRLNLESLTYLWNADEAVLFDEIISSGIEAIIVKVASLGLSTKHLGKPLSEMKNLLLELNSRYGVHICGEGGEYETFVVNCPFFKKRIVIDEAKVVEHSANDFATVAYLSLSKLHLENK</sequence>
<evidence type="ECO:0000256" key="6">
    <source>
        <dbReference type="ARBA" id="ARBA00022741"/>
    </source>
</evidence>
<comment type="catalytic activity">
    <reaction evidence="8 9">
        <text>diphthine-[translation elongation factor 2] + NH4(+) + ATP = diphthamide-[translation elongation factor 2] + AMP + diphosphate + H(+)</text>
        <dbReference type="Rhea" id="RHEA:19753"/>
        <dbReference type="Rhea" id="RHEA-COMP:10172"/>
        <dbReference type="Rhea" id="RHEA-COMP:10174"/>
        <dbReference type="ChEBI" id="CHEBI:15378"/>
        <dbReference type="ChEBI" id="CHEBI:16692"/>
        <dbReference type="ChEBI" id="CHEBI:28938"/>
        <dbReference type="ChEBI" id="CHEBI:30616"/>
        <dbReference type="ChEBI" id="CHEBI:33019"/>
        <dbReference type="ChEBI" id="CHEBI:82696"/>
        <dbReference type="ChEBI" id="CHEBI:456215"/>
        <dbReference type="EC" id="6.3.1.14"/>
    </reaction>
</comment>
<keyword evidence="12" id="KW-1185">Reference proteome</keyword>
<dbReference type="EC" id="6.3.1.14" evidence="3 9"/>
<comment type="similarity">
    <text evidence="2 9">Belongs to the Diphthine--ammonia ligase family.</text>
</comment>
<dbReference type="FunFam" id="3.90.1490.10:FF:000001">
    <property type="entry name" value="Diphthine--ammonia ligase"/>
    <property type="match status" value="1"/>
</dbReference>
<evidence type="ECO:0000313" key="12">
    <source>
        <dbReference type="Proteomes" id="UP000277928"/>
    </source>
</evidence>
<keyword evidence="6 9" id="KW-0547">Nucleotide-binding</keyword>
<dbReference type="OMA" id="NYALYWA"/>
<dbReference type="EMBL" id="UYRX01000008">
    <property type="protein sequence ID" value="VDK68134.1"/>
    <property type="molecule type" value="Genomic_DNA"/>
</dbReference>
<dbReference type="NCBIfam" id="TIGR00290">
    <property type="entry name" value="MJ0570_dom"/>
    <property type="match status" value="1"/>
</dbReference>
<dbReference type="UniPathway" id="UPA00559"/>
<dbReference type="PANTHER" id="PTHR12196">
    <property type="entry name" value="DOMAIN OF UNKNOWN FUNCTION 71 DUF71 -CONTAINING PROTEIN"/>
    <property type="match status" value="1"/>
</dbReference>
<dbReference type="InterPro" id="IPR002761">
    <property type="entry name" value="Diphthami_syn_dom"/>
</dbReference>
<dbReference type="GO" id="GO:0017183">
    <property type="term" value="P:protein histidyl modification to diphthamide"/>
    <property type="evidence" value="ECO:0007669"/>
    <property type="project" value="UniProtKB-UniPathway"/>
</dbReference>
<feature type="domain" description="Diphthamide synthase" evidence="10">
    <location>
        <begin position="1"/>
        <end position="242"/>
    </location>
</feature>
<evidence type="ECO:0000256" key="2">
    <source>
        <dbReference type="ARBA" id="ARBA00008496"/>
    </source>
</evidence>
<evidence type="ECO:0000256" key="3">
    <source>
        <dbReference type="ARBA" id="ARBA00012089"/>
    </source>
</evidence>
<dbReference type="Gene3D" id="3.40.50.620">
    <property type="entry name" value="HUPs"/>
    <property type="match status" value="1"/>
</dbReference>
<proteinExistence type="inferred from homology"/>